<evidence type="ECO:0000313" key="1">
    <source>
        <dbReference type="EMBL" id="JAH67005.1"/>
    </source>
</evidence>
<proteinExistence type="predicted"/>
<protein>
    <submittedName>
        <fullName evidence="1">Uncharacterized protein</fullName>
    </submittedName>
</protein>
<dbReference type="EMBL" id="GBXM01041572">
    <property type="protein sequence ID" value="JAH67005.1"/>
    <property type="molecule type" value="Transcribed_RNA"/>
</dbReference>
<accession>A0A0E9UP62</accession>
<reference evidence="1" key="2">
    <citation type="journal article" date="2015" name="Fish Shellfish Immunol.">
        <title>Early steps in the European eel (Anguilla anguilla)-Vibrio vulnificus interaction in the gills: Role of the RtxA13 toxin.</title>
        <authorList>
            <person name="Callol A."/>
            <person name="Pajuelo D."/>
            <person name="Ebbesson L."/>
            <person name="Teles M."/>
            <person name="MacKenzie S."/>
            <person name="Amaro C."/>
        </authorList>
    </citation>
    <scope>NUCLEOTIDE SEQUENCE</scope>
</reference>
<reference evidence="1" key="1">
    <citation type="submission" date="2014-11" db="EMBL/GenBank/DDBJ databases">
        <authorList>
            <person name="Amaro Gonzalez C."/>
        </authorList>
    </citation>
    <scope>NUCLEOTIDE SEQUENCE</scope>
</reference>
<name>A0A0E9UP62_ANGAN</name>
<organism evidence="1">
    <name type="scientific">Anguilla anguilla</name>
    <name type="common">European freshwater eel</name>
    <name type="synonym">Muraena anguilla</name>
    <dbReference type="NCBI Taxonomy" id="7936"/>
    <lineage>
        <taxon>Eukaryota</taxon>
        <taxon>Metazoa</taxon>
        <taxon>Chordata</taxon>
        <taxon>Craniata</taxon>
        <taxon>Vertebrata</taxon>
        <taxon>Euteleostomi</taxon>
        <taxon>Actinopterygii</taxon>
        <taxon>Neopterygii</taxon>
        <taxon>Teleostei</taxon>
        <taxon>Anguilliformes</taxon>
        <taxon>Anguillidae</taxon>
        <taxon>Anguilla</taxon>
    </lineage>
</organism>
<sequence length="62" mass="7358">MNPLYELHQYTLKHCQKSNLTQLAYNYNMPSSSVILITWLREEMYCPSGFQWFEGTVLVLLI</sequence>
<dbReference type="AlphaFoldDB" id="A0A0E9UP62"/>